<evidence type="ECO:0000259" key="3">
    <source>
        <dbReference type="Pfam" id="PF13439"/>
    </source>
</evidence>
<dbReference type="PANTHER" id="PTHR46401:SF2">
    <property type="entry name" value="GLYCOSYLTRANSFERASE WBBK-RELATED"/>
    <property type="match status" value="1"/>
</dbReference>
<dbReference type="InterPro" id="IPR001296">
    <property type="entry name" value="Glyco_trans_1"/>
</dbReference>
<feature type="domain" description="Glycosyl transferase family 1" evidence="2">
    <location>
        <begin position="209"/>
        <end position="355"/>
    </location>
</feature>
<evidence type="ECO:0008006" key="6">
    <source>
        <dbReference type="Google" id="ProtNLM"/>
    </source>
</evidence>
<dbReference type="EMBL" id="MFJK01000009">
    <property type="protein sequence ID" value="OGG19160.1"/>
    <property type="molecule type" value="Genomic_DNA"/>
</dbReference>
<gene>
    <name evidence="4" type="ORF">A2721_01950</name>
</gene>
<dbReference type="Pfam" id="PF00534">
    <property type="entry name" value="Glycos_transf_1"/>
    <property type="match status" value="1"/>
</dbReference>
<evidence type="ECO:0000313" key="4">
    <source>
        <dbReference type="EMBL" id="OGG19160.1"/>
    </source>
</evidence>
<dbReference type="Pfam" id="PF13439">
    <property type="entry name" value="Glyco_transf_4"/>
    <property type="match status" value="1"/>
</dbReference>
<dbReference type="STRING" id="1798381.A2721_01950"/>
<dbReference type="Proteomes" id="UP000177871">
    <property type="component" value="Unassembled WGS sequence"/>
</dbReference>
<dbReference type="PANTHER" id="PTHR46401">
    <property type="entry name" value="GLYCOSYLTRANSFERASE WBBK-RELATED"/>
    <property type="match status" value="1"/>
</dbReference>
<organism evidence="4 5">
    <name type="scientific">Candidatus Gottesmanbacteria bacterium RIFCSPHIGHO2_01_FULL_47_48</name>
    <dbReference type="NCBI Taxonomy" id="1798381"/>
    <lineage>
        <taxon>Bacteria</taxon>
        <taxon>Candidatus Gottesmaniibacteriota</taxon>
    </lineage>
</organism>
<dbReference type="CDD" id="cd03809">
    <property type="entry name" value="GT4_MtfB-like"/>
    <property type="match status" value="1"/>
</dbReference>
<keyword evidence="1" id="KW-0808">Transferase</keyword>
<reference evidence="4 5" key="1">
    <citation type="journal article" date="2016" name="Nat. Commun.">
        <title>Thousands of microbial genomes shed light on interconnected biogeochemical processes in an aquifer system.</title>
        <authorList>
            <person name="Anantharaman K."/>
            <person name="Brown C.T."/>
            <person name="Hug L.A."/>
            <person name="Sharon I."/>
            <person name="Castelle C.J."/>
            <person name="Probst A.J."/>
            <person name="Thomas B.C."/>
            <person name="Singh A."/>
            <person name="Wilkins M.J."/>
            <person name="Karaoz U."/>
            <person name="Brodie E.L."/>
            <person name="Williams K.H."/>
            <person name="Hubbard S.S."/>
            <person name="Banfield J.F."/>
        </authorList>
    </citation>
    <scope>NUCLEOTIDE SEQUENCE [LARGE SCALE GENOMIC DNA]</scope>
</reference>
<feature type="domain" description="Glycosyltransferase subfamily 4-like N-terminal" evidence="3">
    <location>
        <begin position="16"/>
        <end position="178"/>
    </location>
</feature>
<name>A0A1F6A392_9BACT</name>
<dbReference type="AlphaFoldDB" id="A0A1F6A392"/>
<dbReference type="GO" id="GO:0016757">
    <property type="term" value="F:glycosyltransferase activity"/>
    <property type="evidence" value="ECO:0007669"/>
    <property type="project" value="InterPro"/>
</dbReference>
<dbReference type="InterPro" id="IPR028098">
    <property type="entry name" value="Glyco_trans_4-like_N"/>
</dbReference>
<dbReference type="GO" id="GO:0009103">
    <property type="term" value="P:lipopolysaccharide biosynthetic process"/>
    <property type="evidence" value="ECO:0007669"/>
    <property type="project" value="TreeGrafter"/>
</dbReference>
<dbReference type="SUPFAM" id="SSF53756">
    <property type="entry name" value="UDP-Glycosyltransferase/glycogen phosphorylase"/>
    <property type="match status" value="1"/>
</dbReference>
<sequence length="383" mass="43669">MKIAIDISQIVYQGTGVDTYTRNLVKELLRLNSTHKHDYILFGTSLRRKHTLDQYAQELMEEGLKFKTSFWLLPPTFTNQIWNQIHHVRIERLIGKIDLFHSSDWVQPPTRAKKVTTIHDLVVYKHPQSSHSEITSVQKRKLHWVKKECDAIIVDSEATKKDCQEILKIPQSKMHVVYLAAGNSVDDFVRQSQNFRKEQVENVRRKYHLTKPYILAVGTREPRKNLDRLIKSASKIPEVNLVIAGKFGWGDQMKNDNFRMINVNVLGYVPEQDMPALYSGAECYVHPSLYEGFGVTVLEAMTLGVPVVTSKASSLPEAGGEAALYVNPKNTNDIESKIKQVLTLSQKGRSAIISKGLKQASKFSWEKTALETLNVYEKVYGDK</sequence>
<comment type="caution">
    <text evidence="4">The sequence shown here is derived from an EMBL/GenBank/DDBJ whole genome shotgun (WGS) entry which is preliminary data.</text>
</comment>
<accession>A0A1F6A392</accession>
<evidence type="ECO:0000259" key="2">
    <source>
        <dbReference type="Pfam" id="PF00534"/>
    </source>
</evidence>
<evidence type="ECO:0000313" key="5">
    <source>
        <dbReference type="Proteomes" id="UP000177871"/>
    </source>
</evidence>
<protein>
    <recommendedName>
        <fullName evidence="6">Glycosyl transferase family 1 domain-containing protein</fullName>
    </recommendedName>
</protein>
<proteinExistence type="predicted"/>
<evidence type="ECO:0000256" key="1">
    <source>
        <dbReference type="ARBA" id="ARBA00022679"/>
    </source>
</evidence>
<dbReference type="Gene3D" id="3.40.50.2000">
    <property type="entry name" value="Glycogen Phosphorylase B"/>
    <property type="match status" value="2"/>
</dbReference>